<keyword evidence="4" id="KW-0539">Nucleus</keyword>
<feature type="domain" description="Aldehyde dehydrogenase" evidence="7">
    <location>
        <begin position="334"/>
        <end position="797"/>
    </location>
</feature>
<evidence type="ECO:0000313" key="9">
    <source>
        <dbReference type="Proteomes" id="UP001152533"/>
    </source>
</evidence>
<dbReference type="GO" id="GO:0046394">
    <property type="term" value="P:carboxylic acid biosynthetic process"/>
    <property type="evidence" value="ECO:0007669"/>
    <property type="project" value="UniProtKB-ARBA"/>
</dbReference>
<organism evidence="8 9">
    <name type="scientific">Colletotrichum noveboracense</name>
    <dbReference type="NCBI Taxonomy" id="2664923"/>
    <lineage>
        <taxon>Eukaryota</taxon>
        <taxon>Fungi</taxon>
        <taxon>Dikarya</taxon>
        <taxon>Ascomycota</taxon>
        <taxon>Pezizomycotina</taxon>
        <taxon>Sordariomycetes</taxon>
        <taxon>Hypocreomycetidae</taxon>
        <taxon>Glomerellales</taxon>
        <taxon>Glomerellaceae</taxon>
        <taxon>Colletotrichum</taxon>
        <taxon>Colletotrichum gloeosporioides species complex</taxon>
    </lineage>
</organism>
<comment type="caution">
    <text evidence="8">The sequence shown here is derived from an EMBL/GenBank/DDBJ whole genome shotgun (WGS) entry which is preliminary data.</text>
</comment>
<proteinExistence type="inferred from homology"/>
<evidence type="ECO:0000256" key="5">
    <source>
        <dbReference type="PROSITE-ProRule" id="PRU10007"/>
    </source>
</evidence>
<gene>
    <name evidence="8" type="ORF">CGXH109_LOCUS11657</name>
</gene>
<protein>
    <recommendedName>
        <fullName evidence="7">Aldehyde dehydrogenase domain-containing protein</fullName>
    </recommendedName>
</protein>
<dbReference type="InterPro" id="IPR016163">
    <property type="entry name" value="Ald_DH_C"/>
</dbReference>
<feature type="active site" evidence="5">
    <location>
        <position position="570"/>
    </location>
</feature>
<dbReference type="Pfam" id="PF11951">
    <property type="entry name" value="Fungal_trans_2"/>
    <property type="match status" value="1"/>
</dbReference>
<dbReference type="InterPro" id="IPR021858">
    <property type="entry name" value="Fun_TF"/>
</dbReference>
<dbReference type="FunFam" id="3.40.605.10:FF:000001">
    <property type="entry name" value="Aldehyde dehydrogenase 1"/>
    <property type="match status" value="1"/>
</dbReference>
<dbReference type="Proteomes" id="UP001152533">
    <property type="component" value="Unassembled WGS sequence"/>
</dbReference>
<keyword evidence="2 6" id="KW-0560">Oxidoreductase</keyword>
<dbReference type="GO" id="GO:0004029">
    <property type="term" value="F:aldehyde dehydrogenase (NAD+) activity"/>
    <property type="evidence" value="ECO:0007669"/>
    <property type="project" value="TreeGrafter"/>
</dbReference>
<dbReference type="PROSITE" id="PS00687">
    <property type="entry name" value="ALDEHYDE_DEHYDR_GLU"/>
    <property type="match status" value="1"/>
</dbReference>
<dbReference type="Pfam" id="PF00171">
    <property type="entry name" value="Aldedh"/>
    <property type="match status" value="1"/>
</dbReference>
<dbReference type="Gene3D" id="3.40.605.10">
    <property type="entry name" value="Aldehyde Dehydrogenase, Chain A, domain 1"/>
    <property type="match status" value="1"/>
</dbReference>
<dbReference type="AlphaFoldDB" id="A0A9W4RIX1"/>
<comment type="similarity">
    <text evidence="1 6">Belongs to the aldehyde dehydrogenase family.</text>
</comment>
<dbReference type="InterPro" id="IPR029510">
    <property type="entry name" value="Ald_DH_CS_GLU"/>
</dbReference>
<evidence type="ECO:0000256" key="3">
    <source>
        <dbReference type="ARBA" id="ARBA00023027"/>
    </source>
</evidence>
<evidence type="ECO:0000256" key="1">
    <source>
        <dbReference type="ARBA" id="ARBA00009986"/>
    </source>
</evidence>
<reference evidence="8" key="1">
    <citation type="submission" date="2022-08" db="EMBL/GenBank/DDBJ databases">
        <authorList>
            <person name="Giroux E."/>
            <person name="Giroux E."/>
        </authorList>
    </citation>
    <scope>NUCLEOTIDE SEQUENCE</scope>
    <source>
        <strain evidence="8">H1091258</strain>
    </source>
</reference>
<dbReference type="SUPFAM" id="SSF53720">
    <property type="entry name" value="ALDH-like"/>
    <property type="match status" value="1"/>
</dbReference>
<dbReference type="GO" id="GO:0006598">
    <property type="term" value="P:polyamine catabolic process"/>
    <property type="evidence" value="ECO:0007669"/>
    <property type="project" value="TreeGrafter"/>
</dbReference>
<dbReference type="EMBL" id="CAMGZC010000044">
    <property type="protein sequence ID" value="CAI0642183.1"/>
    <property type="molecule type" value="Genomic_DNA"/>
</dbReference>
<dbReference type="PANTHER" id="PTHR43720:SF2">
    <property type="entry name" value="2-AMINOMUCONIC SEMIALDEHYDE DEHYDROGENASE"/>
    <property type="match status" value="1"/>
</dbReference>
<evidence type="ECO:0000259" key="7">
    <source>
        <dbReference type="Pfam" id="PF00171"/>
    </source>
</evidence>
<sequence>MVIDPDINPLSFPILEHLDASPSLLHALQSVSAAHQHFFDPSQMARCLEERGIAIQLVQREIANPPKHVFPVFLTVLMLGLSTAWIEGPVTQFGLQHLYGARALVDIMLADSSLPKENPSVFGFTIGAYLYWDMACAFLVPSSEQAPIDNVDLFLGVLQTGSEYHPIGGYCTEVYYHLSSVGRYCRRVCDTGIRNVEEENHLENMLLGWKPEGDNEALVTIGEAFKIHGLINLAISKRHALLTDPSDMDDFLSRQHIDPALLMASILTPPHGCGTEFHTEEDPSVREENIRKQAVQVVPLTSIIKMTTKLFQEITTANGVTYTQPLGLVINNEWVAAKSGEEITVISPIDESQITRAHAGGASDIDVAVKAARAALKGPWGGVSGTDRGKLMLRLADLAEQHTKTLASIDTWNNGKRVSSACGDVGELTDVLRYYAGFADKLHGQVIDTTDKKFAYTSREPLGVCGQIIPWNYPLGMAGWKIAPALAAGNTVVLKPAEQTPLSILLFATLIQEAGFPPGVINVVNGHGRAAGAALAAHEDVAKIAFTGSTQTGREMMKLASATLKNITLETGGKSPAIIFDDAELEQAAKWCHYGVMANQGQICTATSRILVHESIHDKFVDLFIQEVQKTSKVGDPFSAETFQGPQVNKAQFDRVLSYIASGKEEGAECKLGGQPYSSATGKGYFVEPTVFTGVKDHMKIYREEIFGPCVAISSFSTEVEAINRANDSFYGLGAALFTRDITRAHALAKKIESGTVWINSSNDSDYRIPFGGVKQSGIGRELGEAGIAAYTNIKAVHVNMGNRL</sequence>
<dbReference type="FunFam" id="3.40.309.10:FF:000012">
    <property type="entry name" value="Betaine aldehyde dehydrogenase"/>
    <property type="match status" value="1"/>
</dbReference>
<dbReference type="Gene3D" id="3.40.309.10">
    <property type="entry name" value="Aldehyde Dehydrogenase, Chain A, domain 2"/>
    <property type="match status" value="1"/>
</dbReference>
<dbReference type="InterPro" id="IPR016162">
    <property type="entry name" value="Ald_DH_N"/>
</dbReference>
<keyword evidence="9" id="KW-1185">Reference proteome</keyword>
<dbReference type="FunFam" id="3.40.605.10:FF:000026">
    <property type="entry name" value="Aldehyde dehydrogenase, putative"/>
    <property type="match status" value="1"/>
</dbReference>
<name>A0A9W4RIX1_9PEZI</name>
<accession>A0A9W4RIX1</accession>
<dbReference type="InterPro" id="IPR016161">
    <property type="entry name" value="Ald_DH/histidinol_DH"/>
</dbReference>
<evidence type="ECO:0000313" key="8">
    <source>
        <dbReference type="EMBL" id="CAI0642183.1"/>
    </source>
</evidence>
<dbReference type="PANTHER" id="PTHR43720">
    <property type="entry name" value="2-AMINOMUCONIC SEMIALDEHYDE DEHYDROGENASE"/>
    <property type="match status" value="1"/>
</dbReference>
<evidence type="ECO:0000256" key="4">
    <source>
        <dbReference type="ARBA" id="ARBA00023242"/>
    </source>
</evidence>
<evidence type="ECO:0000256" key="2">
    <source>
        <dbReference type="ARBA" id="ARBA00023002"/>
    </source>
</evidence>
<evidence type="ECO:0000256" key="6">
    <source>
        <dbReference type="RuleBase" id="RU003345"/>
    </source>
</evidence>
<keyword evidence="3" id="KW-0520">NAD</keyword>
<dbReference type="InterPro" id="IPR015590">
    <property type="entry name" value="Aldehyde_DH_dom"/>
</dbReference>